<organism evidence="1 2">
    <name type="scientific">Candidatus Desulfosporosinus infrequens</name>
    <dbReference type="NCBI Taxonomy" id="2043169"/>
    <lineage>
        <taxon>Bacteria</taxon>
        <taxon>Bacillati</taxon>
        <taxon>Bacillota</taxon>
        <taxon>Clostridia</taxon>
        <taxon>Eubacteriales</taxon>
        <taxon>Desulfitobacteriaceae</taxon>
        <taxon>Desulfosporosinus</taxon>
    </lineage>
</organism>
<accession>A0A2U3LX79</accession>
<protein>
    <submittedName>
        <fullName evidence="1">Uncharacterized protein</fullName>
    </submittedName>
</protein>
<proteinExistence type="predicted"/>
<dbReference type="AlphaFoldDB" id="A0A2U3LX79"/>
<dbReference type="EMBL" id="OMOF01000915">
    <property type="protein sequence ID" value="SPF56567.1"/>
    <property type="molecule type" value="Genomic_DNA"/>
</dbReference>
<dbReference type="Proteomes" id="UP000238916">
    <property type="component" value="Unassembled WGS sequence"/>
</dbReference>
<evidence type="ECO:0000313" key="2">
    <source>
        <dbReference type="Proteomes" id="UP000238916"/>
    </source>
</evidence>
<reference evidence="2" key="1">
    <citation type="submission" date="2018-02" db="EMBL/GenBank/DDBJ databases">
        <authorList>
            <person name="Hausmann B."/>
        </authorList>
    </citation>
    <scope>NUCLEOTIDE SEQUENCE [LARGE SCALE GENOMIC DNA]</scope>
    <source>
        <strain evidence="2">Peat soil MAG SbF1</strain>
    </source>
</reference>
<name>A0A2U3LX79_9FIRM</name>
<evidence type="ECO:0000313" key="1">
    <source>
        <dbReference type="EMBL" id="SPF56567.1"/>
    </source>
</evidence>
<gene>
    <name evidence="1" type="ORF">SBF1_9220002</name>
</gene>
<sequence length="64" mass="7551">MSKGINTIRKGFFIMHEMTCQIEDNMSVTQEEERKTYYHNLYLVEVKHRNIFLSKVGGIVNLSK</sequence>